<accession>A0ABR7YPJ0</accession>
<evidence type="ECO:0000313" key="3">
    <source>
        <dbReference type="Proteomes" id="UP000602759"/>
    </source>
</evidence>
<evidence type="ECO:0000256" key="1">
    <source>
        <dbReference type="SAM" id="SignalP"/>
    </source>
</evidence>
<protein>
    <submittedName>
        <fullName evidence="2">Uncharacterized protein</fullName>
    </submittedName>
</protein>
<keyword evidence="3" id="KW-1185">Reference proteome</keyword>
<reference evidence="2 3" key="1">
    <citation type="submission" date="2020-08" db="EMBL/GenBank/DDBJ databases">
        <title>Sphingobacterium sp. DN00404 isolated from aquaculture water.</title>
        <authorList>
            <person name="Zhang M."/>
        </authorList>
    </citation>
    <scope>NUCLEOTIDE SEQUENCE [LARGE SCALE GENOMIC DNA]</scope>
    <source>
        <strain evidence="2 3">DN00404</strain>
    </source>
</reference>
<dbReference type="EMBL" id="JACOIK010000006">
    <property type="protein sequence ID" value="MBD1433248.1"/>
    <property type="molecule type" value="Genomic_DNA"/>
</dbReference>
<feature type="signal peptide" evidence="1">
    <location>
        <begin position="1"/>
        <end position="20"/>
    </location>
</feature>
<sequence length="61" mass="6998">MRTIILYMSILVILALNTNAQEQLQQLKLNTLTVEEINPSTFDKIIQEQRAKSHISVSGNW</sequence>
<keyword evidence="1" id="KW-0732">Signal</keyword>
<name>A0ABR7YPJ0_9SPHI</name>
<organism evidence="2 3">
    <name type="scientific">Sphingobacterium micropteri</name>
    <dbReference type="NCBI Taxonomy" id="2763501"/>
    <lineage>
        <taxon>Bacteria</taxon>
        <taxon>Pseudomonadati</taxon>
        <taxon>Bacteroidota</taxon>
        <taxon>Sphingobacteriia</taxon>
        <taxon>Sphingobacteriales</taxon>
        <taxon>Sphingobacteriaceae</taxon>
        <taxon>Sphingobacterium</taxon>
    </lineage>
</organism>
<proteinExistence type="predicted"/>
<comment type="caution">
    <text evidence="2">The sequence shown here is derived from an EMBL/GenBank/DDBJ whole genome shotgun (WGS) entry which is preliminary data.</text>
</comment>
<evidence type="ECO:0000313" key="2">
    <source>
        <dbReference type="EMBL" id="MBD1433248.1"/>
    </source>
</evidence>
<dbReference type="Proteomes" id="UP000602759">
    <property type="component" value="Unassembled WGS sequence"/>
</dbReference>
<feature type="chain" id="PRO_5046934486" evidence="1">
    <location>
        <begin position="21"/>
        <end position="61"/>
    </location>
</feature>
<gene>
    <name evidence="2" type="ORF">H8B06_10450</name>
</gene>